<dbReference type="Proteomes" id="UP000215914">
    <property type="component" value="Chromosome 14"/>
</dbReference>
<dbReference type="InParanoid" id="A0A251SKW5"/>
<keyword evidence="3" id="KW-1185">Reference proteome</keyword>
<protein>
    <submittedName>
        <fullName evidence="2">Uncharacterized protein</fullName>
    </submittedName>
</protein>
<organism evidence="2 3">
    <name type="scientific">Helianthus annuus</name>
    <name type="common">Common sunflower</name>
    <dbReference type="NCBI Taxonomy" id="4232"/>
    <lineage>
        <taxon>Eukaryota</taxon>
        <taxon>Viridiplantae</taxon>
        <taxon>Streptophyta</taxon>
        <taxon>Embryophyta</taxon>
        <taxon>Tracheophyta</taxon>
        <taxon>Spermatophyta</taxon>
        <taxon>Magnoliopsida</taxon>
        <taxon>eudicotyledons</taxon>
        <taxon>Gunneridae</taxon>
        <taxon>Pentapetalae</taxon>
        <taxon>asterids</taxon>
        <taxon>campanulids</taxon>
        <taxon>Asterales</taxon>
        <taxon>Asteraceae</taxon>
        <taxon>Asteroideae</taxon>
        <taxon>Heliantheae alliance</taxon>
        <taxon>Heliantheae</taxon>
        <taxon>Helianthus</taxon>
    </lineage>
</organism>
<feature type="transmembrane region" description="Helical" evidence="1">
    <location>
        <begin position="20"/>
        <end position="43"/>
    </location>
</feature>
<gene>
    <name evidence="2" type="ORF">HannXRQ_Chr14g0450991</name>
</gene>
<evidence type="ECO:0000313" key="3">
    <source>
        <dbReference type="Proteomes" id="UP000215914"/>
    </source>
</evidence>
<reference evidence="3" key="1">
    <citation type="journal article" date="2017" name="Nature">
        <title>The sunflower genome provides insights into oil metabolism, flowering and Asterid evolution.</title>
        <authorList>
            <person name="Badouin H."/>
            <person name="Gouzy J."/>
            <person name="Grassa C.J."/>
            <person name="Murat F."/>
            <person name="Staton S.E."/>
            <person name="Cottret L."/>
            <person name="Lelandais-Briere C."/>
            <person name="Owens G.L."/>
            <person name="Carrere S."/>
            <person name="Mayjonade B."/>
            <person name="Legrand L."/>
            <person name="Gill N."/>
            <person name="Kane N.C."/>
            <person name="Bowers J.E."/>
            <person name="Hubner S."/>
            <person name="Bellec A."/>
            <person name="Berard A."/>
            <person name="Berges H."/>
            <person name="Blanchet N."/>
            <person name="Boniface M.C."/>
            <person name="Brunel D."/>
            <person name="Catrice O."/>
            <person name="Chaidir N."/>
            <person name="Claudel C."/>
            <person name="Donnadieu C."/>
            <person name="Faraut T."/>
            <person name="Fievet G."/>
            <person name="Helmstetter N."/>
            <person name="King M."/>
            <person name="Knapp S.J."/>
            <person name="Lai Z."/>
            <person name="Le Paslier M.C."/>
            <person name="Lippi Y."/>
            <person name="Lorenzon L."/>
            <person name="Mandel J.R."/>
            <person name="Marage G."/>
            <person name="Marchand G."/>
            <person name="Marquand E."/>
            <person name="Bret-Mestries E."/>
            <person name="Morien E."/>
            <person name="Nambeesan S."/>
            <person name="Nguyen T."/>
            <person name="Pegot-Espagnet P."/>
            <person name="Pouilly N."/>
            <person name="Raftis F."/>
            <person name="Sallet E."/>
            <person name="Schiex T."/>
            <person name="Thomas J."/>
            <person name="Vandecasteele C."/>
            <person name="Vares D."/>
            <person name="Vear F."/>
            <person name="Vautrin S."/>
            <person name="Crespi M."/>
            <person name="Mangin B."/>
            <person name="Burke J.M."/>
            <person name="Salse J."/>
            <person name="Munos S."/>
            <person name="Vincourt P."/>
            <person name="Rieseberg L.H."/>
            <person name="Langlade N.B."/>
        </authorList>
    </citation>
    <scope>NUCLEOTIDE SEQUENCE [LARGE SCALE GENOMIC DNA]</scope>
    <source>
        <strain evidence="3">cv. SF193</strain>
    </source>
</reference>
<evidence type="ECO:0000256" key="1">
    <source>
        <dbReference type="SAM" id="Phobius"/>
    </source>
</evidence>
<keyword evidence="1" id="KW-0472">Membrane</keyword>
<keyword evidence="1" id="KW-0812">Transmembrane</keyword>
<keyword evidence="1" id="KW-1133">Transmembrane helix</keyword>
<accession>A0A251SKW5</accession>
<proteinExistence type="predicted"/>
<dbReference type="EMBL" id="CM007903">
    <property type="protein sequence ID" value="OTF98925.1"/>
    <property type="molecule type" value="Genomic_DNA"/>
</dbReference>
<evidence type="ECO:0000313" key="2">
    <source>
        <dbReference type="EMBL" id="OTF98925.1"/>
    </source>
</evidence>
<dbReference type="AlphaFoldDB" id="A0A251SKW5"/>
<sequence length="62" mass="6930">MVRDAGALILNPNHVEAQAAFITKHVFTLIGIVMKFMLGLWVIHLDHVKAQILHSAREPTSE</sequence>
<name>A0A251SKW5_HELAN</name>